<keyword evidence="6" id="KW-0648">Protein biosynthesis</keyword>
<dbReference type="InterPro" id="IPR012340">
    <property type="entry name" value="NA-bd_OB-fold"/>
</dbReference>
<dbReference type="STRING" id="1802362.A2806_03380"/>
<comment type="cofactor">
    <cofactor evidence="6 7">
        <name>Mg(2+)</name>
        <dbReference type="ChEBI" id="CHEBI:18420"/>
    </cofactor>
    <text evidence="6 7">Binds 3 Mg(2+) ions per subunit.</text>
</comment>
<evidence type="ECO:0000259" key="8">
    <source>
        <dbReference type="PROSITE" id="PS50862"/>
    </source>
</evidence>
<evidence type="ECO:0000256" key="3">
    <source>
        <dbReference type="ARBA" id="ARBA00022840"/>
    </source>
</evidence>
<evidence type="ECO:0000256" key="5">
    <source>
        <dbReference type="ARBA" id="ARBA00048573"/>
    </source>
</evidence>
<dbReference type="SUPFAM" id="SSF55681">
    <property type="entry name" value="Class II aaRS and biotin synthetases"/>
    <property type="match status" value="1"/>
</dbReference>
<dbReference type="PANTHER" id="PTHR42918">
    <property type="entry name" value="LYSYL-TRNA SYNTHETASE"/>
    <property type="match status" value="1"/>
</dbReference>
<dbReference type="InterPro" id="IPR002313">
    <property type="entry name" value="Lys-tRNA-ligase_II"/>
</dbReference>
<dbReference type="PANTHER" id="PTHR42918:SF6">
    <property type="entry name" value="ELONGATION FACTOR P--(R)-BETA-LYSINE LIGASE"/>
    <property type="match status" value="1"/>
</dbReference>
<protein>
    <recommendedName>
        <fullName evidence="6">Lysine--tRNA ligase</fullName>
        <ecNumber evidence="6">6.1.1.6</ecNumber>
    </recommendedName>
    <alternativeName>
        <fullName evidence="6">Lysyl-tRNA synthetase</fullName>
        <shortName evidence="6">LysRS</shortName>
    </alternativeName>
</protein>
<dbReference type="InterPro" id="IPR018149">
    <property type="entry name" value="Lys-tRNA-synth_II_C"/>
</dbReference>
<comment type="caution">
    <text evidence="6">Lacks conserved residue(s) required for the propagation of feature annotation.</text>
</comment>
<dbReference type="Gene3D" id="3.30.930.10">
    <property type="entry name" value="Bira Bifunctional Protein, Domain 2"/>
    <property type="match status" value="1"/>
</dbReference>
<evidence type="ECO:0000256" key="4">
    <source>
        <dbReference type="ARBA" id="ARBA00023146"/>
    </source>
</evidence>
<organism evidence="9 10">
    <name type="scientific">Candidatus Terrybacteria bacterium RIFCSPHIGHO2_01_FULL_48_17</name>
    <dbReference type="NCBI Taxonomy" id="1802362"/>
    <lineage>
        <taxon>Bacteria</taxon>
        <taxon>Candidatus Terryibacteriota</taxon>
    </lineage>
</organism>
<keyword evidence="2 6" id="KW-0547">Nucleotide-binding</keyword>
<dbReference type="Gene3D" id="2.40.50.140">
    <property type="entry name" value="Nucleic acid-binding proteins"/>
    <property type="match status" value="1"/>
</dbReference>
<keyword evidence="1 6" id="KW-0436">Ligase</keyword>
<comment type="caution">
    <text evidence="9">The sequence shown here is derived from an EMBL/GenBank/DDBJ whole genome shotgun (WGS) entry which is preliminary data.</text>
</comment>
<keyword evidence="3 6" id="KW-0067">ATP-binding</keyword>
<keyword evidence="6" id="KW-0963">Cytoplasm</keyword>
<name>A0A1G2PH27_9BACT</name>
<dbReference type="InterPro" id="IPR004365">
    <property type="entry name" value="NA-bd_OB_tRNA"/>
</dbReference>
<dbReference type="GO" id="GO:0000287">
    <property type="term" value="F:magnesium ion binding"/>
    <property type="evidence" value="ECO:0007669"/>
    <property type="project" value="UniProtKB-UniRule"/>
</dbReference>
<dbReference type="InterPro" id="IPR004364">
    <property type="entry name" value="Aa-tRNA-synt_II"/>
</dbReference>
<evidence type="ECO:0000256" key="1">
    <source>
        <dbReference type="ARBA" id="ARBA00022598"/>
    </source>
</evidence>
<evidence type="ECO:0000256" key="6">
    <source>
        <dbReference type="HAMAP-Rule" id="MF_00252"/>
    </source>
</evidence>
<dbReference type="InterPro" id="IPR045864">
    <property type="entry name" value="aa-tRNA-synth_II/BPL/LPL"/>
</dbReference>
<keyword evidence="6 7" id="KW-0479">Metal-binding</keyword>
<evidence type="ECO:0000256" key="7">
    <source>
        <dbReference type="RuleBase" id="RU000336"/>
    </source>
</evidence>
<accession>A0A1G2PH27</accession>
<dbReference type="InterPro" id="IPR044136">
    <property type="entry name" value="Lys-tRNA-ligase_II_N"/>
</dbReference>
<dbReference type="HAMAP" id="MF_00252">
    <property type="entry name" value="Lys_tRNA_synth_class2"/>
    <property type="match status" value="1"/>
</dbReference>
<dbReference type="Pfam" id="PF00152">
    <property type="entry name" value="tRNA-synt_2"/>
    <property type="match status" value="1"/>
</dbReference>
<dbReference type="PRINTS" id="PR00982">
    <property type="entry name" value="TRNASYNTHLYS"/>
</dbReference>
<evidence type="ECO:0000313" key="10">
    <source>
        <dbReference type="Proteomes" id="UP000177629"/>
    </source>
</evidence>
<dbReference type="NCBIfam" id="TIGR00499">
    <property type="entry name" value="lysS_bact"/>
    <property type="match status" value="1"/>
</dbReference>
<proteinExistence type="inferred from homology"/>
<dbReference type="GO" id="GO:0000049">
    <property type="term" value="F:tRNA binding"/>
    <property type="evidence" value="ECO:0007669"/>
    <property type="project" value="TreeGrafter"/>
</dbReference>
<keyword evidence="6 7" id="KW-0460">Magnesium</keyword>
<evidence type="ECO:0000256" key="2">
    <source>
        <dbReference type="ARBA" id="ARBA00022741"/>
    </source>
</evidence>
<dbReference type="CDD" id="cd04322">
    <property type="entry name" value="LysRS_N"/>
    <property type="match status" value="1"/>
</dbReference>
<comment type="catalytic activity">
    <reaction evidence="5 6 7">
        <text>tRNA(Lys) + L-lysine + ATP = L-lysyl-tRNA(Lys) + AMP + diphosphate</text>
        <dbReference type="Rhea" id="RHEA:20792"/>
        <dbReference type="Rhea" id="RHEA-COMP:9696"/>
        <dbReference type="Rhea" id="RHEA-COMP:9697"/>
        <dbReference type="ChEBI" id="CHEBI:30616"/>
        <dbReference type="ChEBI" id="CHEBI:32551"/>
        <dbReference type="ChEBI" id="CHEBI:33019"/>
        <dbReference type="ChEBI" id="CHEBI:78442"/>
        <dbReference type="ChEBI" id="CHEBI:78529"/>
        <dbReference type="ChEBI" id="CHEBI:456215"/>
        <dbReference type="EC" id="6.1.1.6"/>
    </reaction>
</comment>
<gene>
    <name evidence="6" type="primary">lysS</name>
    <name evidence="9" type="ORF">A2806_03380</name>
</gene>
<comment type="similarity">
    <text evidence="6">Belongs to the class-II aminoacyl-tRNA synthetase family.</text>
</comment>
<dbReference type="SUPFAM" id="SSF50249">
    <property type="entry name" value="Nucleic acid-binding proteins"/>
    <property type="match status" value="1"/>
</dbReference>
<dbReference type="CDD" id="cd00775">
    <property type="entry name" value="LysRS_core"/>
    <property type="match status" value="1"/>
</dbReference>
<feature type="binding site" evidence="6">
    <location>
        <position position="425"/>
    </location>
    <ligand>
        <name>Mg(2+)</name>
        <dbReference type="ChEBI" id="CHEBI:18420"/>
        <label>2</label>
    </ligand>
</feature>
<dbReference type="Proteomes" id="UP000177629">
    <property type="component" value="Unassembled WGS sequence"/>
</dbReference>
<reference evidence="9 10" key="1">
    <citation type="journal article" date="2016" name="Nat. Commun.">
        <title>Thousands of microbial genomes shed light on interconnected biogeochemical processes in an aquifer system.</title>
        <authorList>
            <person name="Anantharaman K."/>
            <person name="Brown C.T."/>
            <person name="Hug L.A."/>
            <person name="Sharon I."/>
            <person name="Castelle C.J."/>
            <person name="Probst A.J."/>
            <person name="Thomas B.C."/>
            <person name="Singh A."/>
            <person name="Wilkins M.J."/>
            <person name="Karaoz U."/>
            <person name="Brodie E.L."/>
            <person name="Williams K.H."/>
            <person name="Hubbard S.S."/>
            <person name="Banfield J.F."/>
        </authorList>
    </citation>
    <scope>NUCLEOTIDE SEQUENCE [LARGE SCALE GENOMIC DNA]</scope>
</reference>
<feature type="domain" description="Aminoacyl-transfer RNA synthetases class-II family profile" evidence="8">
    <location>
        <begin position="180"/>
        <end position="506"/>
    </location>
</feature>
<dbReference type="GO" id="GO:0006430">
    <property type="term" value="P:lysyl-tRNA aminoacylation"/>
    <property type="evidence" value="ECO:0007669"/>
    <property type="project" value="UniProtKB-UniRule"/>
</dbReference>
<dbReference type="EC" id="6.1.1.6" evidence="6"/>
<evidence type="ECO:0000313" key="9">
    <source>
        <dbReference type="EMBL" id="OHA47634.1"/>
    </source>
</evidence>
<dbReference type="Pfam" id="PF01336">
    <property type="entry name" value="tRNA_anti-codon"/>
    <property type="match status" value="1"/>
</dbReference>
<dbReference type="GO" id="GO:0004824">
    <property type="term" value="F:lysine-tRNA ligase activity"/>
    <property type="evidence" value="ECO:0007669"/>
    <property type="project" value="UniProtKB-UniRule"/>
</dbReference>
<dbReference type="GO" id="GO:0005524">
    <property type="term" value="F:ATP binding"/>
    <property type="evidence" value="ECO:0007669"/>
    <property type="project" value="UniProtKB-UniRule"/>
</dbReference>
<dbReference type="GO" id="GO:0005829">
    <property type="term" value="C:cytosol"/>
    <property type="evidence" value="ECO:0007669"/>
    <property type="project" value="TreeGrafter"/>
</dbReference>
<dbReference type="NCBIfam" id="NF001756">
    <property type="entry name" value="PRK00484.1"/>
    <property type="match status" value="1"/>
</dbReference>
<feature type="binding site" evidence="6">
    <location>
        <position position="425"/>
    </location>
    <ligand>
        <name>Mg(2+)</name>
        <dbReference type="ChEBI" id="CHEBI:18420"/>
        <label>1</label>
    </ligand>
</feature>
<comment type="subcellular location">
    <subcellularLocation>
        <location evidence="6">Cytoplasm</location>
    </subcellularLocation>
</comment>
<dbReference type="AlphaFoldDB" id="A0A1G2PH27"/>
<dbReference type="EMBL" id="MHSS01000015">
    <property type="protein sequence ID" value="OHA47634.1"/>
    <property type="molecule type" value="Genomic_DNA"/>
</dbReference>
<comment type="subunit">
    <text evidence="6">Homodimer.</text>
</comment>
<dbReference type="PROSITE" id="PS50862">
    <property type="entry name" value="AA_TRNA_LIGASE_II"/>
    <property type="match status" value="1"/>
</dbReference>
<dbReference type="InterPro" id="IPR006195">
    <property type="entry name" value="aa-tRNA-synth_II"/>
</dbReference>
<sequence>MRASAARRFIFTHKYAILERMERKEELRLLRSKHAAYPGKAVRRVEIGGLHKRFLSLAKSKKSISIVGRIMATRGHGGAVFMDVVDASGKLQLLLRRDVMGETAFNKAVETLETGDFIWTKGVPFKTQRGEETLEVKESRLLAKALVPPPTHFYGLKDIEERYRNRALDLLVNDDVRQRFVARANIVELLRREFMNKGFMEVATPMLQSIPGGASARPFKTHLNALNLDLFLRVAPELYLKRLLVGGFEKIFELGTAFRNEGMDATHNPEFTILEAYWAYQDAEGLMKFVESIFENIVKKAKGGKPILFRGKEIVSKRPFTKLLFAAALKKYARLDIANASYAEITKQAEQVGVDIQEQPTREEQLDAIFKKRCLEHLWNPTFIIEHPLELSPLAKAKVPSQSEGSRRVGGEVADRFQLVVGGMEIVNAFSELNDPIEQRRRFEEQEKARKAGSQEAQRLDEEYLETMEYGMPPAAGLGIGVDRLVMLLTDAPSLREIILFPTMKPKTGERG</sequence>
<keyword evidence="4 6" id="KW-0030">Aminoacyl-tRNA synthetase</keyword>